<comment type="caution">
    <text evidence="2">The sequence shown here is derived from an EMBL/GenBank/DDBJ whole genome shotgun (WGS) entry which is preliminary data.</text>
</comment>
<dbReference type="AlphaFoldDB" id="A0A934X2G1"/>
<dbReference type="Proteomes" id="UP000611723">
    <property type="component" value="Unassembled WGS sequence"/>
</dbReference>
<dbReference type="Pfam" id="PF02541">
    <property type="entry name" value="Ppx-GppA"/>
    <property type="match status" value="1"/>
</dbReference>
<gene>
    <name evidence="2" type="ORF">JKA74_19550</name>
</gene>
<dbReference type="RefSeq" id="WP_201432958.1">
    <property type="nucleotide sequence ID" value="NZ_JAEQBW010000015.1"/>
</dbReference>
<keyword evidence="3" id="KW-1185">Reference proteome</keyword>
<dbReference type="InterPro" id="IPR050273">
    <property type="entry name" value="GppA/Ppx_hydrolase"/>
</dbReference>
<protein>
    <submittedName>
        <fullName evidence="2">Exopolyphosphatase</fullName>
    </submittedName>
</protein>
<evidence type="ECO:0000313" key="3">
    <source>
        <dbReference type="Proteomes" id="UP000611723"/>
    </source>
</evidence>
<dbReference type="GO" id="GO:0016462">
    <property type="term" value="F:pyrophosphatase activity"/>
    <property type="evidence" value="ECO:0007669"/>
    <property type="project" value="TreeGrafter"/>
</dbReference>
<dbReference type="InterPro" id="IPR043129">
    <property type="entry name" value="ATPase_NBD"/>
</dbReference>
<dbReference type="InterPro" id="IPR003695">
    <property type="entry name" value="Ppx_GppA_N"/>
</dbReference>
<proteinExistence type="predicted"/>
<accession>A0A934X2G1</accession>
<sequence>MDKIAVIDIGTNTFHLLVVEVAGEDIQVIHKEKISVMLGKGGISEARITDAAQSRALETLKYFKGKIEEYQVGKVFASATSAMRNAINGKEFVQKVLKETDIKINVISGKEEAQFIHKGVKKAMRIGQKPALIMDIGGGSVEFIVCDEQNIFWLESFEIGAQRLLDKFHKHDPISKIDINNLYGYLEEELKPLLNELKNWNPHELIGSSGTFDTLVDMAYARKNKAKPNNNSFSLGLDEFQLLFDEIIHKNREERMAIPGMIEMRVDMIVVAICLIQFLLQHHEFNVIQVSTYALKEGVLEAIIQKEITV</sequence>
<feature type="domain" description="Ppx/GppA phosphatase N-terminal" evidence="1">
    <location>
        <begin position="18"/>
        <end position="305"/>
    </location>
</feature>
<dbReference type="PANTHER" id="PTHR30005:SF0">
    <property type="entry name" value="RETROGRADE REGULATION PROTEIN 2"/>
    <property type="match status" value="1"/>
</dbReference>
<name>A0A934X2G1_9BACT</name>
<organism evidence="2 3">
    <name type="scientific">Marivirga aurantiaca</name>
    <dbReference type="NCBI Taxonomy" id="2802615"/>
    <lineage>
        <taxon>Bacteria</taxon>
        <taxon>Pseudomonadati</taxon>
        <taxon>Bacteroidota</taxon>
        <taxon>Cytophagia</taxon>
        <taxon>Cytophagales</taxon>
        <taxon>Marivirgaceae</taxon>
        <taxon>Marivirga</taxon>
    </lineage>
</organism>
<dbReference type="SUPFAM" id="SSF53067">
    <property type="entry name" value="Actin-like ATPase domain"/>
    <property type="match status" value="2"/>
</dbReference>
<dbReference type="CDD" id="cd24055">
    <property type="entry name" value="ASKHA_NBD_ChPPX-like"/>
    <property type="match status" value="1"/>
</dbReference>
<reference evidence="2" key="1">
    <citation type="submission" date="2021-01" db="EMBL/GenBank/DDBJ databases">
        <title>Marivirga aurantiaca sp. nov., isolated from intertidal surface sediments.</title>
        <authorList>
            <person name="Zhang M."/>
        </authorList>
    </citation>
    <scope>NUCLEOTIDE SEQUENCE</scope>
    <source>
        <strain evidence="2">S37H4</strain>
    </source>
</reference>
<dbReference type="PANTHER" id="PTHR30005">
    <property type="entry name" value="EXOPOLYPHOSPHATASE"/>
    <property type="match status" value="1"/>
</dbReference>
<dbReference type="EMBL" id="JAEQBW010000015">
    <property type="protein sequence ID" value="MBK6267246.1"/>
    <property type="molecule type" value="Genomic_DNA"/>
</dbReference>
<evidence type="ECO:0000313" key="2">
    <source>
        <dbReference type="EMBL" id="MBK6267246.1"/>
    </source>
</evidence>
<evidence type="ECO:0000259" key="1">
    <source>
        <dbReference type="Pfam" id="PF02541"/>
    </source>
</evidence>
<dbReference type="Gene3D" id="3.30.420.40">
    <property type="match status" value="1"/>
</dbReference>
<dbReference type="Gene3D" id="3.30.420.150">
    <property type="entry name" value="Exopolyphosphatase. Domain 2"/>
    <property type="match status" value="1"/>
</dbReference>